<dbReference type="GO" id="GO:0005634">
    <property type="term" value="C:nucleus"/>
    <property type="evidence" value="ECO:0007669"/>
    <property type="project" value="TreeGrafter"/>
</dbReference>
<organism evidence="3 4">
    <name type="scientific">Pristionchus fissidentatus</name>
    <dbReference type="NCBI Taxonomy" id="1538716"/>
    <lineage>
        <taxon>Eukaryota</taxon>
        <taxon>Metazoa</taxon>
        <taxon>Ecdysozoa</taxon>
        <taxon>Nematoda</taxon>
        <taxon>Chromadorea</taxon>
        <taxon>Rhabditida</taxon>
        <taxon>Rhabditina</taxon>
        <taxon>Diplogasteromorpha</taxon>
        <taxon>Diplogasteroidea</taxon>
        <taxon>Neodiplogasteridae</taxon>
        <taxon>Pristionchus</taxon>
    </lineage>
</organism>
<dbReference type="PANTHER" id="PTHR10005">
    <property type="entry name" value="SKI ONCOGENE-RELATED"/>
    <property type="match status" value="1"/>
</dbReference>
<dbReference type="GO" id="GO:0000978">
    <property type="term" value="F:RNA polymerase II cis-regulatory region sequence-specific DNA binding"/>
    <property type="evidence" value="ECO:0007669"/>
    <property type="project" value="TreeGrafter"/>
</dbReference>
<dbReference type="GO" id="GO:0046332">
    <property type="term" value="F:SMAD binding"/>
    <property type="evidence" value="ECO:0007669"/>
    <property type="project" value="InterPro"/>
</dbReference>
<comment type="caution">
    <text evidence="3">The sequence shown here is derived from an EMBL/GenBank/DDBJ whole genome shotgun (WGS) entry which is preliminary data.</text>
</comment>
<accession>A0AAV5V8J8</accession>
<evidence type="ECO:0000313" key="3">
    <source>
        <dbReference type="EMBL" id="GMT14220.1"/>
    </source>
</evidence>
<protein>
    <recommendedName>
        <fullName evidence="2">c-SKI SMAD4-binding domain-containing protein</fullName>
    </recommendedName>
</protein>
<keyword evidence="4" id="KW-1185">Reference proteome</keyword>
<sequence length="119" mass="14332">LIRKSDASRLLGEYLPLEEDENKNLRIATITEKMEEDALDVEHGCQGEAKGRLYIHGFIRCVECSRIFKPDAFVCHSHERTETERTVHWCFDPRRWRDYINLYGRDRNDYRKIKRYEIP</sequence>
<dbReference type="SUPFAM" id="SSF63763">
    <property type="entry name" value="SAND domain-like"/>
    <property type="match status" value="1"/>
</dbReference>
<dbReference type="InterPro" id="IPR010919">
    <property type="entry name" value="SAND-like_dom_sf"/>
</dbReference>
<feature type="non-terminal residue" evidence="3">
    <location>
        <position position="1"/>
    </location>
</feature>
<name>A0AAV5V8J8_9BILA</name>
<dbReference type="Gene3D" id="3.10.390.10">
    <property type="entry name" value="SAND domain-like"/>
    <property type="match status" value="1"/>
</dbReference>
<dbReference type="Proteomes" id="UP001432322">
    <property type="component" value="Unassembled WGS sequence"/>
</dbReference>
<dbReference type="GO" id="GO:0000981">
    <property type="term" value="F:DNA-binding transcription factor activity, RNA polymerase II-specific"/>
    <property type="evidence" value="ECO:0007669"/>
    <property type="project" value="TreeGrafter"/>
</dbReference>
<dbReference type="AlphaFoldDB" id="A0AAV5V8J8"/>
<dbReference type="Pfam" id="PF08782">
    <property type="entry name" value="c-SKI_SMAD_bind"/>
    <property type="match status" value="1"/>
</dbReference>
<reference evidence="3" key="1">
    <citation type="submission" date="2023-10" db="EMBL/GenBank/DDBJ databases">
        <title>Genome assembly of Pristionchus species.</title>
        <authorList>
            <person name="Yoshida K."/>
            <person name="Sommer R.J."/>
        </authorList>
    </citation>
    <scope>NUCLEOTIDE SEQUENCE</scope>
    <source>
        <strain evidence="3">RS5133</strain>
    </source>
</reference>
<feature type="domain" description="c-SKI SMAD4-binding" evidence="2">
    <location>
        <begin position="38"/>
        <end position="118"/>
    </location>
</feature>
<dbReference type="GO" id="GO:0005737">
    <property type="term" value="C:cytoplasm"/>
    <property type="evidence" value="ECO:0007669"/>
    <property type="project" value="TreeGrafter"/>
</dbReference>
<dbReference type="GO" id="GO:0005667">
    <property type="term" value="C:transcription regulator complex"/>
    <property type="evidence" value="ECO:0007669"/>
    <property type="project" value="TreeGrafter"/>
</dbReference>
<dbReference type="InterPro" id="IPR014890">
    <property type="entry name" value="c-SKI_SMAD4-bd_dom"/>
</dbReference>
<dbReference type="PANTHER" id="PTHR10005:SF25">
    <property type="entry name" value="SNO ONCOGENE, ISOFORM B"/>
    <property type="match status" value="1"/>
</dbReference>
<gene>
    <name evidence="3" type="ORF">PFISCL1PPCAC_5517</name>
</gene>
<dbReference type="SMART" id="SM01046">
    <property type="entry name" value="c-SKI_SMAD_bind"/>
    <property type="match status" value="1"/>
</dbReference>
<evidence type="ECO:0000313" key="4">
    <source>
        <dbReference type="Proteomes" id="UP001432322"/>
    </source>
</evidence>
<evidence type="ECO:0000259" key="2">
    <source>
        <dbReference type="SMART" id="SM01046"/>
    </source>
</evidence>
<evidence type="ECO:0000256" key="1">
    <source>
        <dbReference type="ARBA" id="ARBA00009513"/>
    </source>
</evidence>
<dbReference type="GO" id="GO:0030514">
    <property type="term" value="P:negative regulation of BMP signaling pathway"/>
    <property type="evidence" value="ECO:0007669"/>
    <property type="project" value="TreeGrafter"/>
</dbReference>
<dbReference type="EMBL" id="BTSY01000002">
    <property type="protein sequence ID" value="GMT14220.1"/>
    <property type="molecule type" value="Genomic_DNA"/>
</dbReference>
<dbReference type="InterPro" id="IPR023216">
    <property type="entry name" value="Tscrpt_reg_SKI_SnoN"/>
</dbReference>
<proteinExistence type="inferred from homology"/>
<comment type="similarity">
    <text evidence="1">Belongs to the SKI family.</text>
</comment>